<sequence>MTTLACIYIGYCVYSITHYVAFVEDVPNASLWDKFWSFPTMVVVESARKFVQN</sequence>
<gene>
    <name evidence="1" type="ORF">EVB55_171</name>
</gene>
<name>A0A7S5UTB5_9CAUD</name>
<dbReference type="Proteomes" id="UP000605518">
    <property type="component" value="Segment"/>
</dbReference>
<reference evidence="1" key="1">
    <citation type="submission" date="2020-01" db="EMBL/GenBank/DDBJ databases">
        <title>Patterns of diversity and host range of bacteriophage communities associated with bean-nodulatin bacteria.</title>
        <authorList>
            <person name="Vann Cauwenberghe J."/>
            <person name="Santamaria R.I."/>
            <person name="Bustos P."/>
            <person name="Juarez S."/>
            <person name="Gonzalez V."/>
        </authorList>
    </citation>
    <scope>NUCLEOTIDE SEQUENCE</scope>
</reference>
<protein>
    <submittedName>
        <fullName evidence="1">Uncharacterized protein</fullName>
    </submittedName>
</protein>
<accession>A0A7S5UTB5</accession>
<proteinExistence type="predicted"/>
<dbReference type="EMBL" id="MN988486">
    <property type="protein sequence ID" value="QIG68106.1"/>
    <property type="molecule type" value="Genomic_DNA"/>
</dbReference>
<evidence type="ECO:0000313" key="1">
    <source>
        <dbReference type="EMBL" id="QIG68106.1"/>
    </source>
</evidence>
<keyword evidence="2" id="KW-1185">Reference proteome</keyword>
<evidence type="ECO:0000313" key="2">
    <source>
        <dbReference type="Proteomes" id="UP000605518"/>
    </source>
</evidence>
<organism evidence="1 2">
    <name type="scientific">Rhizobium phage RHph_Y68</name>
    <dbReference type="NCBI Taxonomy" id="2509787"/>
    <lineage>
        <taxon>Viruses</taxon>
        <taxon>Duplodnaviria</taxon>
        <taxon>Heunggongvirae</taxon>
        <taxon>Uroviricota</taxon>
        <taxon>Caudoviricetes</taxon>
        <taxon>Pootjesviridae</taxon>
        <taxon>Staniewskivirinae</taxon>
        <taxon>Trinifflemingvirus</taxon>
        <taxon>Trinifflemingvirus Y68</taxon>
    </lineage>
</organism>